<protein>
    <recommendedName>
        <fullName evidence="7">Survival Motor Neuron Gemin2-binding domain-containing protein</fullName>
    </recommendedName>
</protein>
<gene>
    <name evidence="8" type="ORF">DM02DRAFT_648526</name>
</gene>
<keyword evidence="3" id="KW-0507">mRNA processing</keyword>
<dbReference type="PANTHER" id="PTHR39267:SF1">
    <property type="entry name" value="SURVIVAL MOTOR NEURON PROTEIN"/>
    <property type="match status" value="1"/>
</dbReference>
<dbReference type="EMBL" id="KZ805302">
    <property type="protein sequence ID" value="PVI07938.1"/>
    <property type="molecule type" value="Genomic_DNA"/>
</dbReference>
<dbReference type="Pfam" id="PF20636">
    <property type="entry name" value="SMN_G2-BD"/>
    <property type="match status" value="1"/>
</dbReference>
<dbReference type="CDD" id="cd22852">
    <property type="entry name" value="SMN_C"/>
    <property type="match status" value="1"/>
</dbReference>
<evidence type="ECO:0000256" key="2">
    <source>
        <dbReference type="ARBA" id="ARBA00005371"/>
    </source>
</evidence>
<dbReference type="AlphaFoldDB" id="A0A2V1EBG3"/>
<evidence type="ECO:0000313" key="8">
    <source>
        <dbReference type="EMBL" id="PVI07938.1"/>
    </source>
</evidence>
<feature type="compositionally biased region" description="Basic and acidic residues" evidence="6">
    <location>
        <begin position="71"/>
        <end position="80"/>
    </location>
</feature>
<sequence length="178" mass="19469">MGPEINLGDGGAWDDSALIDSWDEAVKEYTKYHSIQRSGKRLEDVLDQEELEQLRQEQGDVLGVAETNSSDADRNIHADSEAADVPEKMTNNSKVTSVNPDHAKVPSPDPGQKPGPRMAERTTAQTSAFDSSMPQALLGSVADEHVKNLMMSWYYAGYYTGLYAAQKAADTSDRTTSK</sequence>
<feature type="compositionally biased region" description="Polar residues" evidence="6">
    <location>
        <begin position="122"/>
        <end position="131"/>
    </location>
</feature>
<evidence type="ECO:0000313" key="9">
    <source>
        <dbReference type="Proteomes" id="UP000244855"/>
    </source>
</evidence>
<evidence type="ECO:0000256" key="4">
    <source>
        <dbReference type="ARBA" id="ARBA00023187"/>
    </source>
</evidence>
<keyword evidence="5" id="KW-0539">Nucleus</keyword>
<dbReference type="Proteomes" id="UP000244855">
    <property type="component" value="Unassembled WGS sequence"/>
</dbReference>
<feature type="compositionally biased region" description="Polar residues" evidence="6">
    <location>
        <begin position="89"/>
        <end position="99"/>
    </location>
</feature>
<dbReference type="InterPro" id="IPR040424">
    <property type="entry name" value="Smn1"/>
</dbReference>
<keyword evidence="9" id="KW-1185">Reference proteome</keyword>
<name>A0A2V1EBG3_9PLEO</name>
<feature type="region of interest" description="Disordered" evidence="6">
    <location>
        <begin position="65"/>
        <end position="131"/>
    </location>
</feature>
<dbReference type="STRING" id="97972.A0A2V1EBG3"/>
<proteinExistence type="inferred from homology"/>
<accession>A0A2V1EBG3</accession>
<organism evidence="8 9">
    <name type="scientific">Periconia macrospinosa</name>
    <dbReference type="NCBI Taxonomy" id="97972"/>
    <lineage>
        <taxon>Eukaryota</taxon>
        <taxon>Fungi</taxon>
        <taxon>Dikarya</taxon>
        <taxon>Ascomycota</taxon>
        <taxon>Pezizomycotina</taxon>
        <taxon>Dothideomycetes</taxon>
        <taxon>Pleosporomycetidae</taxon>
        <taxon>Pleosporales</taxon>
        <taxon>Massarineae</taxon>
        <taxon>Periconiaceae</taxon>
        <taxon>Periconia</taxon>
    </lineage>
</organism>
<evidence type="ECO:0000256" key="1">
    <source>
        <dbReference type="ARBA" id="ARBA00004123"/>
    </source>
</evidence>
<keyword evidence="4" id="KW-0508">mRNA splicing</keyword>
<evidence type="ECO:0000256" key="3">
    <source>
        <dbReference type="ARBA" id="ARBA00022664"/>
    </source>
</evidence>
<dbReference type="GO" id="GO:0005634">
    <property type="term" value="C:nucleus"/>
    <property type="evidence" value="ECO:0007669"/>
    <property type="project" value="UniProtKB-SubCell"/>
</dbReference>
<comment type="similarity">
    <text evidence="2">Belongs to the SMN family.</text>
</comment>
<evidence type="ECO:0000259" key="7">
    <source>
        <dbReference type="Pfam" id="PF20636"/>
    </source>
</evidence>
<evidence type="ECO:0000256" key="6">
    <source>
        <dbReference type="SAM" id="MobiDB-lite"/>
    </source>
</evidence>
<comment type="subcellular location">
    <subcellularLocation>
        <location evidence="1">Nucleus</location>
    </subcellularLocation>
</comment>
<dbReference type="GO" id="GO:0006397">
    <property type="term" value="P:mRNA processing"/>
    <property type="evidence" value="ECO:0007669"/>
    <property type="project" value="UniProtKB-KW"/>
</dbReference>
<feature type="domain" description="Survival Motor Neuron Gemin2-binding" evidence="7">
    <location>
        <begin position="9"/>
        <end position="33"/>
    </location>
</feature>
<dbReference type="CDD" id="cd22851">
    <property type="entry name" value="SMN_N"/>
    <property type="match status" value="1"/>
</dbReference>
<dbReference type="OrthoDB" id="197400at2759"/>
<dbReference type="InterPro" id="IPR049481">
    <property type="entry name" value="SMN_G2-BD"/>
</dbReference>
<dbReference type="PANTHER" id="PTHR39267">
    <property type="entry name" value="SURVIVAL MOTOR NEURON-LIKE PROTEIN 1"/>
    <property type="match status" value="1"/>
</dbReference>
<dbReference type="InterPro" id="IPR047313">
    <property type="entry name" value="SMN_C"/>
</dbReference>
<evidence type="ECO:0000256" key="5">
    <source>
        <dbReference type="ARBA" id="ARBA00023242"/>
    </source>
</evidence>
<reference evidence="8 9" key="1">
    <citation type="journal article" date="2018" name="Sci. Rep.">
        <title>Comparative genomics provides insights into the lifestyle and reveals functional heterogeneity of dark septate endophytic fungi.</title>
        <authorList>
            <person name="Knapp D.G."/>
            <person name="Nemeth J.B."/>
            <person name="Barry K."/>
            <person name="Hainaut M."/>
            <person name="Henrissat B."/>
            <person name="Johnson J."/>
            <person name="Kuo A."/>
            <person name="Lim J.H.P."/>
            <person name="Lipzen A."/>
            <person name="Nolan M."/>
            <person name="Ohm R.A."/>
            <person name="Tamas L."/>
            <person name="Grigoriev I.V."/>
            <person name="Spatafora J.W."/>
            <person name="Nagy L.G."/>
            <person name="Kovacs G.M."/>
        </authorList>
    </citation>
    <scope>NUCLEOTIDE SEQUENCE [LARGE SCALE GENOMIC DNA]</scope>
    <source>
        <strain evidence="8 9">DSE2036</strain>
    </source>
</reference>
<dbReference type="GO" id="GO:0008380">
    <property type="term" value="P:RNA splicing"/>
    <property type="evidence" value="ECO:0007669"/>
    <property type="project" value="UniProtKB-KW"/>
</dbReference>